<feature type="transmembrane region" description="Helical" evidence="1">
    <location>
        <begin position="236"/>
        <end position="255"/>
    </location>
</feature>
<reference evidence="2" key="2">
    <citation type="submission" date="2023-01" db="EMBL/GenBank/DDBJ databases">
        <authorList>
            <person name="Sun Q."/>
            <person name="Evtushenko L."/>
        </authorList>
    </citation>
    <scope>NUCLEOTIDE SEQUENCE</scope>
    <source>
        <strain evidence="2">VKM Ac-1447</strain>
    </source>
</reference>
<keyword evidence="1" id="KW-0812">Transmembrane</keyword>
<feature type="transmembrane region" description="Helical" evidence="1">
    <location>
        <begin position="284"/>
        <end position="303"/>
    </location>
</feature>
<accession>A0A9W6HE77</accession>
<feature type="transmembrane region" description="Helical" evidence="1">
    <location>
        <begin position="69"/>
        <end position="85"/>
    </location>
</feature>
<proteinExistence type="predicted"/>
<keyword evidence="3" id="KW-1185">Reference proteome</keyword>
<dbReference type="EMBL" id="BSEO01000001">
    <property type="protein sequence ID" value="GLJ78697.1"/>
    <property type="molecule type" value="Genomic_DNA"/>
</dbReference>
<gene>
    <name evidence="2" type="ORF">GCM10017586_03790</name>
</gene>
<sequence length="492" mass="52216">MRYPDRVSTRTLSINPWAPPLALVAIAIVVVLTAGIPDAFALLLASVSAIIALIGAISSASHGLRPASVAFYVFWFSWLGVGPIVQLTLQRVSWGDTVALTDRPAVHGALLLTVLGVAAFWVGSKFADQRHAPSVFATEASSDVRPKAAVRGRVVVLLAVALLALSPFAIRVFGFATYFSSRNERALALRESGNTLDALGGAQFAMFTALPIALAVSTMLLSLYQIQSSWNGISQARMQHLITFTIGLAGCIVFANPLSQTRFIALTAFGTLAVALFRPRSRGAAVIFVAAAFFAALIVYPLATFFRGGTAQSAADLTAATFTGNDFDGFQQVINTIHYVDANGFTFGIQLLSAALFFIPRSMWAAKADPASIDVATHAGYAFTNLSMPIHAELYMQFGVVGVAAGMLALGYFTSRVDAAWMSGSGAKLGYFAPYLAMVMFGLLRGPLGSLVPIYMPTFIVLAIGIAARPRGRSVDSGIRPGAARHEVLPRR</sequence>
<dbReference type="Proteomes" id="UP001142317">
    <property type="component" value="Unassembled WGS sequence"/>
</dbReference>
<organism evidence="2 3">
    <name type="scientific">Microbacterium imperiale</name>
    <dbReference type="NCBI Taxonomy" id="33884"/>
    <lineage>
        <taxon>Bacteria</taxon>
        <taxon>Bacillati</taxon>
        <taxon>Actinomycetota</taxon>
        <taxon>Actinomycetes</taxon>
        <taxon>Micrococcales</taxon>
        <taxon>Microbacteriaceae</taxon>
        <taxon>Microbacterium</taxon>
    </lineage>
</organism>
<reference evidence="2" key="1">
    <citation type="journal article" date="2014" name="Int. J. Syst. Evol. Microbiol.">
        <title>Complete genome sequence of Corynebacterium casei LMG S-19264T (=DSM 44701T), isolated from a smear-ripened cheese.</title>
        <authorList>
            <consortium name="US DOE Joint Genome Institute (JGI-PGF)"/>
            <person name="Walter F."/>
            <person name="Albersmeier A."/>
            <person name="Kalinowski J."/>
            <person name="Ruckert C."/>
        </authorList>
    </citation>
    <scope>NUCLEOTIDE SEQUENCE</scope>
    <source>
        <strain evidence="2">VKM Ac-1447</strain>
    </source>
</reference>
<name>A0A9W6HE77_9MICO</name>
<evidence type="ECO:0008006" key="4">
    <source>
        <dbReference type="Google" id="ProtNLM"/>
    </source>
</evidence>
<feature type="transmembrane region" description="Helical" evidence="1">
    <location>
        <begin position="199"/>
        <end position="224"/>
    </location>
</feature>
<feature type="transmembrane region" description="Helical" evidence="1">
    <location>
        <begin position="394"/>
        <end position="414"/>
    </location>
</feature>
<keyword evidence="1" id="KW-1133">Transmembrane helix</keyword>
<evidence type="ECO:0000313" key="2">
    <source>
        <dbReference type="EMBL" id="GLJ78697.1"/>
    </source>
</evidence>
<dbReference type="AlphaFoldDB" id="A0A9W6HE77"/>
<feature type="transmembrane region" description="Helical" evidence="1">
    <location>
        <begin position="426"/>
        <end position="444"/>
    </location>
</feature>
<keyword evidence="1" id="KW-0472">Membrane</keyword>
<feature type="transmembrane region" description="Helical" evidence="1">
    <location>
        <begin position="105"/>
        <end position="123"/>
    </location>
</feature>
<feature type="transmembrane region" description="Helical" evidence="1">
    <location>
        <begin position="154"/>
        <end position="179"/>
    </location>
</feature>
<feature type="transmembrane region" description="Helical" evidence="1">
    <location>
        <begin position="39"/>
        <end position="57"/>
    </location>
</feature>
<feature type="transmembrane region" description="Helical" evidence="1">
    <location>
        <begin position="450"/>
        <end position="468"/>
    </location>
</feature>
<evidence type="ECO:0000256" key="1">
    <source>
        <dbReference type="SAM" id="Phobius"/>
    </source>
</evidence>
<comment type="caution">
    <text evidence="2">The sequence shown here is derived from an EMBL/GenBank/DDBJ whole genome shotgun (WGS) entry which is preliminary data.</text>
</comment>
<feature type="transmembrane region" description="Helical" evidence="1">
    <location>
        <begin position="12"/>
        <end position="33"/>
    </location>
</feature>
<protein>
    <recommendedName>
        <fullName evidence="4">Oligosaccharide repeat unit polymerase</fullName>
    </recommendedName>
</protein>
<evidence type="ECO:0000313" key="3">
    <source>
        <dbReference type="Proteomes" id="UP001142317"/>
    </source>
</evidence>